<dbReference type="PANTHER" id="PTHR12697:SF15">
    <property type="entry name" value="TIR DOMAIN-CONTAINING PROTEIN"/>
    <property type="match status" value="1"/>
</dbReference>
<sequence length="450" mass="51607">MASNLPSKIQCDVMISFNSKDLKFTQKIAEKIEEQGWTVWYTRPEMDPVEALSKKGEAILSCKMFVMIISKDSCKDSQFADELALAYISNSTIYPVSLEKFRDISPLLEGGMKLMLARINWTFFFKPEIYESSLQSLLTSMTENMSNLQPQLDPTQVSESGDINFHGMNVSINFDTNDENNYHEDDIGGEDEEGMTEHRRPIRPLQTRQTGLKYDFWDRNFDNKSEVPWVEFKRKFETDYHDKIVKQYSEDRFKFFVNLIYKDIFNLQKTVKKSQFEAFCEGNPDADMHRFYNRLQAYATGYHAMVEVFNMSSSLRLTTIQNLGNFSFPAVVQGLSKMLKDADPNIRAVATIALAKSAKNKKATVDRIMGMLDDEDRLVRESACLALGYLKPGTKAEEVVADKWRNDPIKHVREAAEVALKRMGGDHAAKCMQVTKVLASEMEFLKQPES</sequence>
<dbReference type="Proteomes" id="UP000596742">
    <property type="component" value="Unassembled WGS sequence"/>
</dbReference>
<dbReference type="OrthoDB" id="427509at2759"/>
<dbReference type="InterPro" id="IPR000157">
    <property type="entry name" value="TIR_dom"/>
</dbReference>
<keyword evidence="3" id="KW-1185">Reference proteome</keyword>
<dbReference type="InterPro" id="IPR011989">
    <property type="entry name" value="ARM-like"/>
</dbReference>
<accession>A0A8B6BSW8</accession>
<dbReference type="GO" id="GO:0016491">
    <property type="term" value="F:oxidoreductase activity"/>
    <property type="evidence" value="ECO:0007669"/>
    <property type="project" value="TreeGrafter"/>
</dbReference>
<dbReference type="SUPFAM" id="SSF48371">
    <property type="entry name" value="ARM repeat"/>
    <property type="match status" value="1"/>
</dbReference>
<dbReference type="Gene3D" id="3.40.50.10140">
    <property type="entry name" value="Toll/interleukin-1 receptor homology (TIR) domain"/>
    <property type="match status" value="1"/>
</dbReference>
<dbReference type="Pfam" id="PF13676">
    <property type="entry name" value="TIR_2"/>
    <property type="match status" value="1"/>
</dbReference>
<dbReference type="EMBL" id="UYJE01000555">
    <property type="protein sequence ID" value="VDH94178.1"/>
    <property type="molecule type" value="Genomic_DNA"/>
</dbReference>
<protein>
    <recommendedName>
        <fullName evidence="1">TIR domain-containing protein</fullName>
    </recommendedName>
</protein>
<dbReference type="Pfam" id="PF13646">
    <property type="entry name" value="HEAT_2"/>
    <property type="match status" value="1"/>
</dbReference>
<dbReference type="InterPro" id="IPR035897">
    <property type="entry name" value="Toll_tir_struct_dom_sf"/>
</dbReference>
<dbReference type="PANTHER" id="PTHR12697">
    <property type="entry name" value="PBS LYASE HEAT-LIKE PROTEIN"/>
    <property type="match status" value="1"/>
</dbReference>
<dbReference type="GO" id="GO:0007165">
    <property type="term" value="P:signal transduction"/>
    <property type="evidence" value="ECO:0007669"/>
    <property type="project" value="InterPro"/>
</dbReference>
<name>A0A8B6BSW8_MYTGA</name>
<dbReference type="AlphaFoldDB" id="A0A8B6BSW8"/>
<dbReference type="InterPro" id="IPR016024">
    <property type="entry name" value="ARM-type_fold"/>
</dbReference>
<dbReference type="Gene3D" id="1.25.10.10">
    <property type="entry name" value="Leucine-rich Repeat Variant"/>
    <property type="match status" value="1"/>
</dbReference>
<evidence type="ECO:0000313" key="3">
    <source>
        <dbReference type="Proteomes" id="UP000596742"/>
    </source>
</evidence>
<comment type="caution">
    <text evidence="2">The sequence shown here is derived from an EMBL/GenBank/DDBJ whole genome shotgun (WGS) entry which is preliminary data.</text>
</comment>
<reference evidence="2" key="1">
    <citation type="submission" date="2018-11" db="EMBL/GenBank/DDBJ databases">
        <authorList>
            <person name="Alioto T."/>
            <person name="Alioto T."/>
        </authorList>
    </citation>
    <scope>NUCLEOTIDE SEQUENCE</scope>
</reference>
<dbReference type="SUPFAM" id="SSF52200">
    <property type="entry name" value="Toll/Interleukin receptor TIR domain"/>
    <property type="match status" value="1"/>
</dbReference>
<gene>
    <name evidence="2" type="ORF">MGAL_10B065228</name>
</gene>
<organism evidence="2 3">
    <name type="scientific">Mytilus galloprovincialis</name>
    <name type="common">Mediterranean mussel</name>
    <dbReference type="NCBI Taxonomy" id="29158"/>
    <lineage>
        <taxon>Eukaryota</taxon>
        <taxon>Metazoa</taxon>
        <taxon>Spiralia</taxon>
        <taxon>Lophotrochozoa</taxon>
        <taxon>Mollusca</taxon>
        <taxon>Bivalvia</taxon>
        <taxon>Autobranchia</taxon>
        <taxon>Pteriomorphia</taxon>
        <taxon>Mytilida</taxon>
        <taxon>Mytiloidea</taxon>
        <taxon>Mytilidae</taxon>
        <taxon>Mytilinae</taxon>
        <taxon>Mytilus</taxon>
    </lineage>
</organism>
<feature type="domain" description="TIR" evidence="1">
    <location>
        <begin position="13"/>
        <end position="137"/>
    </location>
</feature>
<evidence type="ECO:0000313" key="2">
    <source>
        <dbReference type="EMBL" id="VDH94178.1"/>
    </source>
</evidence>
<proteinExistence type="predicted"/>
<evidence type="ECO:0000259" key="1">
    <source>
        <dbReference type="Pfam" id="PF13676"/>
    </source>
</evidence>